<dbReference type="Gene3D" id="1.20.120.530">
    <property type="entry name" value="GntR ligand-binding domain-like"/>
    <property type="match status" value="1"/>
</dbReference>
<evidence type="ECO:0000259" key="4">
    <source>
        <dbReference type="PROSITE" id="PS50949"/>
    </source>
</evidence>
<dbReference type="Pfam" id="PF00392">
    <property type="entry name" value="GntR"/>
    <property type="match status" value="1"/>
</dbReference>
<evidence type="ECO:0000313" key="6">
    <source>
        <dbReference type="Proteomes" id="UP001501444"/>
    </source>
</evidence>
<keyword evidence="1" id="KW-0805">Transcription regulation</keyword>
<accession>A0ABN3G028</accession>
<name>A0ABN3G028_9ACTN</name>
<organism evidence="5 6">
    <name type="scientific">Dactylosporangium salmoneum</name>
    <dbReference type="NCBI Taxonomy" id="53361"/>
    <lineage>
        <taxon>Bacteria</taxon>
        <taxon>Bacillati</taxon>
        <taxon>Actinomycetota</taxon>
        <taxon>Actinomycetes</taxon>
        <taxon>Micromonosporales</taxon>
        <taxon>Micromonosporaceae</taxon>
        <taxon>Dactylosporangium</taxon>
    </lineage>
</organism>
<sequence>MFDRARLADKAYQWIKDRILARELVPGQHLSVPAIAEELDLSRSPVREAVQRLVQEGLGEERPHKGAVVARVDVLALVDLYEVRAALEGLSAQRAVHARDAMLLEDLTAIHHDHRSAAHDGRLADVIRADMLFHSRIAAAAGNAQLVRTLAPLLQRMSLAMLAGEQERTTEALSEHEAVIEAVRAGEPQRARDSMTDHLERVRARLLAKVADTEEVAR</sequence>
<proteinExistence type="predicted"/>
<reference evidence="5 6" key="1">
    <citation type="journal article" date="2019" name="Int. J. Syst. Evol. Microbiol.">
        <title>The Global Catalogue of Microorganisms (GCM) 10K type strain sequencing project: providing services to taxonomists for standard genome sequencing and annotation.</title>
        <authorList>
            <consortium name="The Broad Institute Genomics Platform"/>
            <consortium name="The Broad Institute Genome Sequencing Center for Infectious Disease"/>
            <person name="Wu L."/>
            <person name="Ma J."/>
        </authorList>
    </citation>
    <scope>NUCLEOTIDE SEQUENCE [LARGE SCALE GENOMIC DNA]</scope>
    <source>
        <strain evidence="5 6">JCM 3272</strain>
    </source>
</reference>
<dbReference type="SUPFAM" id="SSF46785">
    <property type="entry name" value="Winged helix' DNA-binding domain"/>
    <property type="match status" value="1"/>
</dbReference>
<keyword evidence="3" id="KW-0804">Transcription</keyword>
<evidence type="ECO:0000256" key="1">
    <source>
        <dbReference type="ARBA" id="ARBA00023015"/>
    </source>
</evidence>
<keyword evidence="2" id="KW-0238">DNA-binding</keyword>
<dbReference type="InterPro" id="IPR008920">
    <property type="entry name" value="TF_FadR/GntR_C"/>
</dbReference>
<dbReference type="CDD" id="cd07377">
    <property type="entry name" value="WHTH_GntR"/>
    <property type="match status" value="1"/>
</dbReference>
<dbReference type="SMART" id="SM00895">
    <property type="entry name" value="FCD"/>
    <property type="match status" value="1"/>
</dbReference>
<dbReference type="EMBL" id="BAAARV010000021">
    <property type="protein sequence ID" value="GAA2341389.1"/>
    <property type="molecule type" value="Genomic_DNA"/>
</dbReference>
<dbReference type="Pfam" id="PF07729">
    <property type="entry name" value="FCD"/>
    <property type="match status" value="1"/>
</dbReference>
<gene>
    <name evidence="5" type="ORF">GCM10010170_024880</name>
</gene>
<dbReference type="Proteomes" id="UP001501444">
    <property type="component" value="Unassembled WGS sequence"/>
</dbReference>
<dbReference type="PANTHER" id="PTHR43537">
    <property type="entry name" value="TRANSCRIPTIONAL REGULATOR, GNTR FAMILY"/>
    <property type="match status" value="1"/>
</dbReference>
<feature type="domain" description="HTH gntR-type" evidence="4">
    <location>
        <begin position="5"/>
        <end position="72"/>
    </location>
</feature>
<evidence type="ECO:0000313" key="5">
    <source>
        <dbReference type="EMBL" id="GAA2341389.1"/>
    </source>
</evidence>
<dbReference type="InterPro" id="IPR036390">
    <property type="entry name" value="WH_DNA-bd_sf"/>
</dbReference>
<dbReference type="InterPro" id="IPR000524">
    <property type="entry name" value="Tscrpt_reg_HTH_GntR"/>
</dbReference>
<dbReference type="InterPro" id="IPR036388">
    <property type="entry name" value="WH-like_DNA-bd_sf"/>
</dbReference>
<evidence type="ECO:0000256" key="2">
    <source>
        <dbReference type="ARBA" id="ARBA00023125"/>
    </source>
</evidence>
<evidence type="ECO:0000256" key="3">
    <source>
        <dbReference type="ARBA" id="ARBA00023163"/>
    </source>
</evidence>
<dbReference type="InterPro" id="IPR011711">
    <property type="entry name" value="GntR_C"/>
</dbReference>
<dbReference type="Gene3D" id="1.10.10.10">
    <property type="entry name" value="Winged helix-like DNA-binding domain superfamily/Winged helix DNA-binding domain"/>
    <property type="match status" value="1"/>
</dbReference>
<comment type="caution">
    <text evidence="5">The sequence shown here is derived from an EMBL/GenBank/DDBJ whole genome shotgun (WGS) entry which is preliminary data.</text>
</comment>
<keyword evidence="6" id="KW-1185">Reference proteome</keyword>
<dbReference type="SUPFAM" id="SSF48008">
    <property type="entry name" value="GntR ligand-binding domain-like"/>
    <property type="match status" value="1"/>
</dbReference>
<dbReference type="SMART" id="SM00345">
    <property type="entry name" value="HTH_GNTR"/>
    <property type="match status" value="1"/>
</dbReference>
<dbReference type="PANTHER" id="PTHR43537:SF45">
    <property type="entry name" value="GNTR FAMILY REGULATORY PROTEIN"/>
    <property type="match status" value="1"/>
</dbReference>
<dbReference type="PROSITE" id="PS50949">
    <property type="entry name" value="HTH_GNTR"/>
    <property type="match status" value="1"/>
</dbReference>
<protein>
    <submittedName>
        <fullName evidence="5">GntR family transcriptional regulator</fullName>
    </submittedName>
</protein>